<dbReference type="AlphaFoldDB" id="A0A4Q1KW81"/>
<dbReference type="OrthoDB" id="5138250at2"/>
<evidence type="ECO:0000313" key="4">
    <source>
        <dbReference type="Proteomes" id="UP000290517"/>
    </source>
</evidence>
<keyword evidence="4" id="KW-1185">Reference proteome</keyword>
<name>A0A4Q1KW81_9CELL</name>
<gene>
    <name evidence="1" type="ORF">EQW73_04960</name>
    <name evidence="2" type="ORF">EQW78_08455</name>
</gene>
<dbReference type="Proteomes" id="UP000289805">
    <property type="component" value="Unassembled WGS sequence"/>
</dbReference>
<dbReference type="EMBL" id="SDJR01000003">
    <property type="protein sequence ID" value="RXR26838.1"/>
    <property type="molecule type" value="Genomic_DNA"/>
</dbReference>
<evidence type="ECO:0000313" key="1">
    <source>
        <dbReference type="EMBL" id="RXR26838.1"/>
    </source>
</evidence>
<protein>
    <submittedName>
        <fullName evidence="2">Uncharacterized protein</fullName>
    </submittedName>
</protein>
<dbReference type="EMBL" id="SDJQ01000010">
    <property type="protein sequence ID" value="RXR34571.1"/>
    <property type="molecule type" value="Genomic_DNA"/>
</dbReference>
<reference evidence="3 4" key="1">
    <citation type="submission" date="2019-01" db="EMBL/GenBank/DDBJ databases">
        <title>Oerskovia turbata Genome sequencing and assembly.</title>
        <authorList>
            <person name="Dou T."/>
        </authorList>
    </citation>
    <scope>NUCLEOTIDE SEQUENCE [LARGE SCALE GENOMIC DNA]</scope>
    <source>
        <strain evidence="2 3">JCM12123</strain>
        <strain evidence="1 4">JCM3160</strain>
    </source>
</reference>
<sequence>MNRPGSEPDLARTEPPARIPVSSYDPADLTYRWSPEVGAFAHQYDRDLQLLVVWSGGRAHEAEIVERVAADFTILAQIEVRWSAEKMVNDFERLYGQTLWGTSPKHEEVGDGPFLLLILEDHAPAYSYRQNVTGYVELTNVNVARVKAAARALTGGYRIHSSNNIREFFRDATLVLGPERLREIIAQESPAHGTSVLAEDVVGSHGWDSLDQVFRTLRWTSRYVVLRNFDDLPGALEDDHEIDVLCDDQTDLAAVLNASEVYPGPEGAQFRTVVGGEEVFFDTRYVGDGYLDTEWQREILARREWREGPVAVPRHDDHLFSLLYHAKVQKPAVKPAYVGRLTQLALDVGLPEQVAHTLTQDAVAASQLDGYLAGHGFTVPLPVDPAVHRNDEFLALFRLTPLADPPLKVATAELWQSAKRSPVARAVGRSRAVRGAYHRLRSAVHTLRHRGA</sequence>
<evidence type="ECO:0000313" key="3">
    <source>
        <dbReference type="Proteomes" id="UP000289805"/>
    </source>
</evidence>
<dbReference type="RefSeq" id="WP_030153418.1">
    <property type="nucleotide sequence ID" value="NZ_JOFV01000023.1"/>
</dbReference>
<comment type="caution">
    <text evidence="2">The sequence shown here is derived from an EMBL/GenBank/DDBJ whole genome shotgun (WGS) entry which is preliminary data.</text>
</comment>
<evidence type="ECO:0000313" key="2">
    <source>
        <dbReference type="EMBL" id="RXR34571.1"/>
    </source>
</evidence>
<organism evidence="2 3">
    <name type="scientific">Oerskovia turbata</name>
    <dbReference type="NCBI Taxonomy" id="1713"/>
    <lineage>
        <taxon>Bacteria</taxon>
        <taxon>Bacillati</taxon>
        <taxon>Actinomycetota</taxon>
        <taxon>Actinomycetes</taxon>
        <taxon>Micrococcales</taxon>
        <taxon>Cellulomonadaceae</taxon>
        <taxon>Oerskovia</taxon>
    </lineage>
</organism>
<accession>A0A4Q1KW81</accession>
<dbReference type="Proteomes" id="UP000290517">
    <property type="component" value="Unassembled WGS sequence"/>
</dbReference>
<proteinExistence type="predicted"/>